<dbReference type="Proteomes" id="UP000070544">
    <property type="component" value="Unassembled WGS sequence"/>
</dbReference>
<gene>
    <name evidence="4" type="ORF">M427DRAFT_105176</name>
</gene>
<accession>A0A138ZZM2</accession>
<dbReference type="PROSITE" id="PS50297">
    <property type="entry name" value="ANK_REP_REGION"/>
    <property type="match status" value="4"/>
</dbReference>
<feature type="repeat" description="ANK" evidence="3">
    <location>
        <begin position="49"/>
        <end position="81"/>
    </location>
</feature>
<keyword evidence="5" id="KW-1185">Reference proteome</keyword>
<keyword evidence="1" id="KW-0677">Repeat</keyword>
<evidence type="ECO:0000313" key="5">
    <source>
        <dbReference type="Proteomes" id="UP000070544"/>
    </source>
</evidence>
<reference evidence="4 5" key="1">
    <citation type="journal article" date="2015" name="Genome Biol. Evol.">
        <title>Phylogenomic analyses indicate that early fungi evolved digesting cell walls of algal ancestors of land plants.</title>
        <authorList>
            <person name="Chang Y."/>
            <person name="Wang S."/>
            <person name="Sekimoto S."/>
            <person name="Aerts A.L."/>
            <person name="Choi C."/>
            <person name="Clum A."/>
            <person name="LaButti K.M."/>
            <person name="Lindquist E.A."/>
            <person name="Yee Ngan C."/>
            <person name="Ohm R.A."/>
            <person name="Salamov A.A."/>
            <person name="Grigoriev I.V."/>
            <person name="Spatafora J.W."/>
            <person name="Berbee M.L."/>
        </authorList>
    </citation>
    <scope>NUCLEOTIDE SEQUENCE [LARGE SCALE GENOMIC DNA]</scope>
    <source>
        <strain evidence="4 5">JEL478</strain>
    </source>
</reference>
<sequence>DPSGRTPLHIASSRGSIRVASSLIRAIKSSSAISGDSKSLSGAAWKDDDGWTPLHVAVMGRHVDLVKMLLDGFSRGDIETKLSAVGYTPLLLACLQTDNDMVQLLLDYGADPDLVGPQGEGPLHRTYHTTSTNSANILETLLSASRKPNVNLRSTAGCTPLHLASMDGGTECVNLLLVNGADVSMESRDGYNAFEHGESSRMPFCYENICPLHC</sequence>
<dbReference type="STRING" id="1344416.A0A138ZZM2"/>
<evidence type="ECO:0000256" key="1">
    <source>
        <dbReference type="ARBA" id="ARBA00022737"/>
    </source>
</evidence>
<feature type="repeat" description="ANK" evidence="3">
    <location>
        <begin position="156"/>
        <end position="188"/>
    </location>
</feature>
<dbReference type="PRINTS" id="PR01415">
    <property type="entry name" value="ANKYRIN"/>
</dbReference>
<dbReference type="OrthoDB" id="194358at2759"/>
<dbReference type="PROSITE" id="PS50088">
    <property type="entry name" value="ANK_REPEAT"/>
    <property type="match status" value="4"/>
</dbReference>
<dbReference type="SUPFAM" id="SSF48403">
    <property type="entry name" value="Ankyrin repeat"/>
    <property type="match status" value="1"/>
</dbReference>
<dbReference type="Pfam" id="PF12796">
    <property type="entry name" value="Ank_2"/>
    <property type="match status" value="1"/>
</dbReference>
<dbReference type="OMA" id="WANERGH"/>
<keyword evidence="2 3" id="KW-0040">ANK repeat</keyword>
<dbReference type="SMART" id="SM00248">
    <property type="entry name" value="ANK"/>
    <property type="match status" value="5"/>
</dbReference>
<dbReference type="InterPro" id="IPR002110">
    <property type="entry name" value="Ankyrin_rpt"/>
</dbReference>
<feature type="non-terminal residue" evidence="4">
    <location>
        <position position="1"/>
    </location>
</feature>
<dbReference type="AlphaFoldDB" id="A0A138ZZM2"/>
<evidence type="ECO:0000313" key="4">
    <source>
        <dbReference type="EMBL" id="KXS09583.1"/>
    </source>
</evidence>
<protein>
    <submittedName>
        <fullName evidence="4">Ankyrin</fullName>
    </submittedName>
</protein>
<dbReference type="PANTHER" id="PTHR24166:SF48">
    <property type="entry name" value="PROTEIN VAPYRIN"/>
    <property type="match status" value="1"/>
</dbReference>
<proteinExistence type="predicted"/>
<dbReference type="InterPro" id="IPR036770">
    <property type="entry name" value="Ankyrin_rpt-contain_sf"/>
</dbReference>
<feature type="repeat" description="ANK" evidence="3">
    <location>
        <begin position="85"/>
        <end position="117"/>
    </location>
</feature>
<evidence type="ECO:0000256" key="3">
    <source>
        <dbReference type="PROSITE-ProRule" id="PRU00023"/>
    </source>
</evidence>
<name>A0A138ZZM2_GONPJ</name>
<dbReference type="Gene3D" id="1.25.40.20">
    <property type="entry name" value="Ankyrin repeat-containing domain"/>
    <property type="match status" value="2"/>
</dbReference>
<dbReference type="EMBL" id="KQ965858">
    <property type="protein sequence ID" value="KXS09583.1"/>
    <property type="molecule type" value="Genomic_DNA"/>
</dbReference>
<dbReference type="Pfam" id="PF00023">
    <property type="entry name" value="Ank"/>
    <property type="match status" value="2"/>
</dbReference>
<dbReference type="PANTHER" id="PTHR24166">
    <property type="entry name" value="ROLLING PEBBLES, ISOFORM B"/>
    <property type="match status" value="1"/>
</dbReference>
<evidence type="ECO:0000256" key="2">
    <source>
        <dbReference type="ARBA" id="ARBA00023043"/>
    </source>
</evidence>
<organism evidence="4 5">
    <name type="scientific">Gonapodya prolifera (strain JEL478)</name>
    <name type="common">Monoblepharis prolifera</name>
    <dbReference type="NCBI Taxonomy" id="1344416"/>
    <lineage>
        <taxon>Eukaryota</taxon>
        <taxon>Fungi</taxon>
        <taxon>Fungi incertae sedis</taxon>
        <taxon>Chytridiomycota</taxon>
        <taxon>Chytridiomycota incertae sedis</taxon>
        <taxon>Monoblepharidomycetes</taxon>
        <taxon>Monoblepharidales</taxon>
        <taxon>Gonapodyaceae</taxon>
        <taxon>Gonapodya</taxon>
    </lineage>
</organism>
<dbReference type="InterPro" id="IPR050889">
    <property type="entry name" value="Dendritic_Spine_Reg/Scaffold"/>
</dbReference>
<feature type="repeat" description="ANK" evidence="3">
    <location>
        <begin position="3"/>
        <end position="25"/>
    </location>
</feature>